<keyword evidence="2" id="KW-1185">Reference proteome</keyword>
<gene>
    <name evidence="1" type="ORF">NIES267_62180</name>
</gene>
<accession>A0A1Z4LZU1</accession>
<dbReference type="OrthoDB" id="484152at2"/>
<dbReference type="EMBL" id="AP018227">
    <property type="protein sequence ID" value="BAY86707.1"/>
    <property type="molecule type" value="Genomic_DNA"/>
</dbReference>
<protein>
    <submittedName>
        <fullName evidence="1">Uncharacterized protein</fullName>
    </submittedName>
</protein>
<organism evidence="1 2">
    <name type="scientific">Calothrix parasitica NIES-267</name>
    <dbReference type="NCBI Taxonomy" id="1973488"/>
    <lineage>
        <taxon>Bacteria</taxon>
        <taxon>Bacillati</taxon>
        <taxon>Cyanobacteriota</taxon>
        <taxon>Cyanophyceae</taxon>
        <taxon>Nostocales</taxon>
        <taxon>Calotrichaceae</taxon>
        <taxon>Calothrix</taxon>
    </lineage>
</organism>
<evidence type="ECO:0000313" key="1">
    <source>
        <dbReference type="EMBL" id="BAY86707.1"/>
    </source>
</evidence>
<name>A0A1Z4LZU1_9CYAN</name>
<dbReference type="AlphaFoldDB" id="A0A1Z4LZU1"/>
<dbReference type="Proteomes" id="UP000218418">
    <property type="component" value="Chromosome"/>
</dbReference>
<proteinExistence type="predicted"/>
<evidence type="ECO:0000313" key="2">
    <source>
        <dbReference type="Proteomes" id="UP000218418"/>
    </source>
</evidence>
<sequence>MANELEQSVKDIFVALMTEAHSDDGAIFNVRFLDDDILPYVDCIVELVGQKDYLPFCYVQLKSTKTGYTKKDKRLKVKFSQESISGLSLYPAPTYIVGIDEKEKTGYLVSANGDNLSSMASMATDFPINPPNRGNLWNEVNDFWFKSRKIKFNSKFVESEEE</sequence>
<reference evidence="1 2" key="1">
    <citation type="submission" date="2017-06" db="EMBL/GenBank/DDBJ databases">
        <title>Genome sequencing of cyanobaciteial culture collection at National Institute for Environmental Studies (NIES).</title>
        <authorList>
            <person name="Hirose Y."/>
            <person name="Shimura Y."/>
            <person name="Fujisawa T."/>
            <person name="Nakamura Y."/>
            <person name="Kawachi M."/>
        </authorList>
    </citation>
    <scope>NUCLEOTIDE SEQUENCE [LARGE SCALE GENOMIC DNA]</scope>
    <source>
        <strain evidence="1 2">NIES-267</strain>
    </source>
</reference>